<keyword evidence="6 8" id="KW-1133">Transmembrane helix</keyword>
<dbReference type="InterPro" id="IPR002781">
    <property type="entry name" value="TM_pro_TauE-like"/>
</dbReference>
<feature type="transmembrane region" description="Helical" evidence="8">
    <location>
        <begin position="92"/>
        <end position="112"/>
    </location>
</feature>
<evidence type="ECO:0000313" key="10">
    <source>
        <dbReference type="Proteomes" id="UP000295371"/>
    </source>
</evidence>
<comment type="similarity">
    <text evidence="2 8">Belongs to the 4-toluene sulfonate uptake permease (TSUP) (TC 2.A.102) family.</text>
</comment>
<keyword evidence="3" id="KW-0813">Transport</keyword>
<evidence type="ECO:0000256" key="5">
    <source>
        <dbReference type="ARBA" id="ARBA00022692"/>
    </source>
</evidence>
<dbReference type="PANTHER" id="PTHR30269:SF37">
    <property type="entry name" value="MEMBRANE TRANSPORTER PROTEIN"/>
    <property type="match status" value="1"/>
</dbReference>
<organism evidence="9 10">
    <name type="scientific">Naumannella halotolerans</name>
    <dbReference type="NCBI Taxonomy" id="993414"/>
    <lineage>
        <taxon>Bacteria</taxon>
        <taxon>Bacillati</taxon>
        <taxon>Actinomycetota</taxon>
        <taxon>Actinomycetes</taxon>
        <taxon>Propionibacteriales</taxon>
        <taxon>Propionibacteriaceae</taxon>
        <taxon>Naumannella</taxon>
    </lineage>
</organism>
<feature type="transmembrane region" description="Helical" evidence="8">
    <location>
        <begin position="225"/>
        <end position="243"/>
    </location>
</feature>
<dbReference type="InterPro" id="IPR052017">
    <property type="entry name" value="TSUP"/>
</dbReference>
<accession>A0A4R7J9L0</accession>
<evidence type="ECO:0000313" key="9">
    <source>
        <dbReference type="EMBL" id="TDT34222.1"/>
    </source>
</evidence>
<reference evidence="9 10" key="1">
    <citation type="submission" date="2019-03" db="EMBL/GenBank/DDBJ databases">
        <title>Genomic Encyclopedia of Archaeal and Bacterial Type Strains, Phase II (KMG-II): from individual species to whole genera.</title>
        <authorList>
            <person name="Goeker M."/>
        </authorList>
    </citation>
    <scope>NUCLEOTIDE SEQUENCE [LARGE SCALE GENOMIC DNA]</scope>
    <source>
        <strain evidence="9 10">DSM 24323</strain>
    </source>
</reference>
<feature type="transmembrane region" description="Helical" evidence="8">
    <location>
        <begin position="192"/>
        <end position="213"/>
    </location>
</feature>
<proteinExistence type="inferred from homology"/>
<evidence type="ECO:0000256" key="7">
    <source>
        <dbReference type="ARBA" id="ARBA00023136"/>
    </source>
</evidence>
<feature type="transmembrane region" description="Helical" evidence="8">
    <location>
        <begin position="124"/>
        <end position="146"/>
    </location>
</feature>
<sequence length="245" mass="24997">MLITCCAVVILGAALQRVAGMGMGLVAAPMLTLLLGPLVGVTMSNSVAVVAATLVMLATHQHVDWRRWLQMAPLLLIGTAAGTLAVDRISIAWLDVLVGLSVLLALFVSFLMARTATVRGGRPLAMGAGFAAGFMNTTSGVAAPALTAYGLAIKWEQRSFAATLQPTFLVANVASLVAKAGTGAVPLTSLPAWWATLILLAAVPVGVFIGRVLHSRTPVAVARGLGVAIALIGGVVAAVRGFIAI</sequence>
<keyword evidence="7 8" id="KW-0472">Membrane</keyword>
<dbReference type="Proteomes" id="UP000295371">
    <property type="component" value="Unassembled WGS sequence"/>
</dbReference>
<feature type="transmembrane region" description="Helical" evidence="8">
    <location>
        <begin position="30"/>
        <end position="56"/>
    </location>
</feature>
<dbReference type="Pfam" id="PF01925">
    <property type="entry name" value="TauE"/>
    <property type="match status" value="1"/>
</dbReference>
<comment type="subcellular location">
    <subcellularLocation>
        <location evidence="1 8">Cell membrane</location>
        <topology evidence="1 8">Multi-pass membrane protein</topology>
    </subcellularLocation>
</comment>
<gene>
    <name evidence="9" type="ORF">CLV29_1878</name>
</gene>
<feature type="transmembrane region" description="Helical" evidence="8">
    <location>
        <begin position="68"/>
        <end position="86"/>
    </location>
</feature>
<evidence type="ECO:0000256" key="4">
    <source>
        <dbReference type="ARBA" id="ARBA00022475"/>
    </source>
</evidence>
<keyword evidence="10" id="KW-1185">Reference proteome</keyword>
<dbReference type="PANTHER" id="PTHR30269">
    <property type="entry name" value="TRANSMEMBRANE PROTEIN YFCA"/>
    <property type="match status" value="1"/>
</dbReference>
<evidence type="ECO:0000256" key="1">
    <source>
        <dbReference type="ARBA" id="ARBA00004651"/>
    </source>
</evidence>
<evidence type="ECO:0000256" key="8">
    <source>
        <dbReference type="RuleBase" id="RU363041"/>
    </source>
</evidence>
<evidence type="ECO:0000256" key="2">
    <source>
        <dbReference type="ARBA" id="ARBA00009142"/>
    </source>
</evidence>
<keyword evidence="4 8" id="KW-1003">Cell membrane</keyword>
<evidence type="ECO:0000256" key="6">
    <source>
        <dbReference type="ARBA" id="ARBA00022989"/>
    </source>
</evidence>
<dbReference type="GO" id="GO:0005886">
    <property type="term" value="C:plasma membrane"/>
    <property type="evidence" value="ECO:0007669"/>
    <property type="project" value="UniProtKB-SubCell"/>
</dbReference>
<comment type="caution">
    <text evidence="9">The sequence shown here is derived from an EMBL/GenBank/DDBJ whole genome shotgun (WGS) entry which is preliminary data.</text>
</comment>
<name>A0A4R7J9L0_9ACTN</name>
<dbReference type="AlphaFoldDB" id="A0A4R7J9L0"/>
<evidence type="ECO:0000256" key="3">
    <source>
        <dbReference type="ARBA" id="ARBA00022448"/>
    </source>
</evidence>
<keyword evidence="5 8" id="KW-0812">Transmembrane</keyword>
<protein>
    <recommendedName>
        <fullName evidence="8">Probable membrane transporter protein</fullName>
    </recommendedName>
</protein>
<dbReference type="EMBL" id="SOAW01000001">
    <property type="protein sequence ID" value="TDT34222.1"/>
    <property type="molecule type" value="Genomic_DNA"/>
</dbReference>